<dbReference type="EMBL" id="JACGWO010000008">
    <property type="protein sequence ID" value="KAK4422099.1"/>
    <property type="molecule type" value="Genomic_DNA"/>
</dbReference>
<accession>A0AAE1Y2N1</accession>
<protein>
    <submittedName>
        <fullName evidence="1">Uncharacterized protein</fullName>
    </submittedName>
</protein>
<comment type="caution">
    <text evidence="1">The sequence shown here is derived from an EMBL/GenBank/DDBJ whole genome shotgun (WGS) entry which is preliminary data.</text>
</comment>
<reference evidence="1" key="1">
    <citation type="submission" date="2020-06" db="EMBL/GenBank/DDBJ databases">
        <authorList>
            <person name="Li T."/>
            <person name="Hu X."/>
            <person name="Zhang T."/>
            <person name="Song X."/>
            <person name="Zhang H."/>
            <person name="Dai N."/>
            <person name="Sheng W."/>
            <person name="Hou X."/>
            <person name="Wei L."/>
        </authorList>
    </citation>
    <scope>NUCLEOTIDE SEQUENCE</scope>
    <source>
        <strain evidence="1">3651</strain>
        <tissue evidence="1">Leaf</tissue>
    </source>
</reference>
<dbReference type="Proteomes" id="UP001293254">
    <property type="component" value="Unassembled WGS sequence"/>
</dbReference>
<gene>
    <name evidence="1" type="ORF">Salat_2160900</name>
</gene>
<dbReference type="AlphaFoldDB" id="A0AAE1Y2N1"/>
<evidence type="ECO:0000313" key="1">
    <source>
        <dbReference type="EMBL" id="KAK4422099.1"/>
    </source>
</evidence>
<organism evidence="1 2">
    <name type="scientific">Sesamum alatum</name>
    <dbReference type="NCBI Taxonomy" id="300844"/>
    <lineage>
        <taxon>Eukaryota</taxon>
        <taxon>Viridiplantae</taxon>
        <taxon>Streptophyta</taxon>
        <taxon>Embryophyta</taxon>
        <taxon>Tracheophyta</taxon>
        <taxon>Spermatophyta</taxon>
        <taxon>Magnoliopsida</taxon>
        <taxon>eudicotyledons</taxon>
        <taxon>Gunneridae</taxon>
        <taxon>Pentapetalae</taxon>
        <taxon>asterids</taxon>
        <taxon>lamiids</taxon>
        <taxon>Lamiales</taxon>
        <taxon>Pedaliaceae</taxon>
        <taxon>Sesamum</taxon>
    </lineage>
</organism>
<sequence length="125" mass="14088">MKESAKSFRFFNFEQIFEELSAVGGRSALVIAIPSLDKGFDSSHSHLRSDATAFSKASVCAEEIMPVTTIDYYTITVDEDLYQWPVSECAKTLIGIGRFLLGDKALSQRSYEWPVFKPKTYSRSK</sequence>
<reference evidence="1" key="2">
    <citation type="journal article" date="2024" name="Plant">
        <title>Genomic evolution and insights into agronomic trait innovations of Sesamum species.</title>
        <authorList>
            <person name="Miao H."/>
            <person name="Wang L."/>
            <person name="Qu L."/>
            <person name="Liu H."/>
            <person name="Sun Y."/>
            <person name="Le M."/>
            <person name="Wang Q."/>
            <person name="Wei S."/>
            <person name="Zheng Y."/>
            <person name="Lin W."/>
            <person name="Duan Y."/>
            <person name="Cao H."/>
            <person name="Xiong S."/>
            <person name="Wang X."/>
            <person name="Wei L."/>
            <person name="Li C."/>
            <person name="Ma Q."/>
            <person name="Ju M."/>
            <person name="Zhao R."/>
            <person name="Li G."/>
            <person name="Mu C."/>
            <person name="Tian Q."/>
            <person name="Mei H."/>
            <person name="Zhang T."/>
            <person name="Gao T."/>
            <person name="Zhang H."/>
        </authorList>
    </citation>
    <scope>NUCLEOTIDE SEQUENCE</scope>
    <source>
        <strain evidence="1">3651</strain>
    </source>
</reference>
<keyword evidence="2" id="KW-1185">Reference proteome</keyword>
<evidence type="ECO:0000313" key="2">
    <source>
        <dbReference type="Proteomes" id="UP001293254"/>
    </source>
</evidence>
<name>A0AAE1Y2N1_9LAMI</name>
<proteinExistence type="predicted"/>